<dbReference type="PANTHER" id="PTHR43280:SF28">
    <property type="entry name" value="HTH-TYPE TRANSCRIPTIONAL ACTIVATOR RHAS"/>
    <property type="match status" value="1"/>
</dbReference>
<proteinExistence type="predicted"/>
<dbReference type="Pfam" id="PF12833">
    <property type="entry name" value="HTH_18"/>
    <property type="match status" value="1"/>
</dbReference>
<dbReference type="CDD" id="cd02208">
    <property type="entry name" value="cupin_RmlC-like"/>
    <property type="match status" value="1"/>
</dbReference>
<dbReference type="InterPro" id="IPR020449">
    <property type="entry name" value="Tscrpt_reg_AraC-type_HTH"/>
</dbReference>
<dbReference type="Proteomes" id="UP000664357">
    <property type="component" value="Unassembled WGS sequence"/>
</dbReference>
<comment type="caution">
    <text evidence="5">The sequence shown here is derived from an EMBL/GenBank/DDBJ whole genome shotgun (WGS) entry which is preliminary data.</text>
</comment>
<dbReference type="InterPro" id="IPR003313">
    <property type="entry name" value="AraC-bd"/>
</dbReference>
<evidence type="ECO:0000256" key="1">
    <source>
        <dbReference type="ARBA" id="ARBA00023015"/>
    </source>
</evidence>
<dbReference type="SMART" id="SM00342">
    <property type="entry name" value="HTH_ARAC"/>
    <property type="match status" value="1"/>
</dbReference>
<sequence>MTNQLENSLRWFDEGDHMIPFEYYQPLKEYPNNEVLPHWHSGAEITIVHEGTANYLIDGQKIVSQAGDILFIPPNKLHTATNIKQTSETLVFHLNFIGLETHDYSAINYLKPLQNGKVQSIYRISKDVPHYPIIVELVRTIFAIIHERAPYFELKLKGSLLLLFNELFVADLLKFTIPKDSKALENQKIMKLLNYIDDNLDKPLKIQDLAKFSNYSPSHFMAFFRKNVGMTCIDYIQSLRIKKAEEYLRYSENTITDIALKVGFNSPSSFNRLFKAKRGLSPREYRRTWLADEV</sequence>
<evidence type="ECO:0000259" key="4">
    <source>
        <dbReference type="PROSITE" id="PS01124"/>
    </source>
</evidence>
<keyword evidence="2" id="KW-0238">DNA-binding</keyword>
<name>A0ABV0EX44_9ENTE</name>
<dbReference type="PROSITE" id="PS01124">
    <property type="entry name" value="HTH_ARAC_FAMILY_2"/>
    <property type="match status" value="1"/>
</dbReference>
<keyword evidence="1" id="KW-0805">Transcription regulation</keyword>
<keyword evidence="3" id="KW-0804">Transcription</keyword>
<feature type="domain" description="HTH araC/xylS-type" evidence="4">
    <location>
        <begin position="190"/>
        <end position="288"/>
    </location>
</feature>
<reference evidence="5 6" key="2">
    <citation type="submission" date="2024-02" db="EMBL/GenBank/DDBJ databases">
        <title>The Genome Sequence of Enterococcus sp. DIV0159.</title>
        <authorList>
            <person name="Earl A."/>
            <person name="Manson A."/>
            <person name="Gilmore M."/>
            <person name="Sanders J."/>
            <person name="Shea T."/>
            <person name="Howe W."/>
            <person name="Livny J."/>
            <person name="Cuomo C."/>
            <person name="Neafsey D."/>
            <person name="Birren B."/>
        </authorList>
    </citation>
    <scope>NUCLEOTIDE SEQUENCE [LARGE SCALE GENOMIC DNA]</scope>
    <source>
        <strain evidence="5 6">665A</strain>
    </source>
</reference>
<evidence type="ECO:0000313" key="5">
    <source>
        <dbReference type="EMBL" id="MEO1773237.1"/>
    </source>
</evidence>
<dbReference type="InterPro" id="IPR014710">
    <property type="entry name" value="RmlC-like_jellyroll"/>
</dbReference>
<dbReference type="PANTHER" id="PTHR43280">
    <property type="entry name" value="ARAC-FAMILY TRANSCRIPTIONAL REGULATOR"/>
    <property type="match status" value="1"/>
</dbReference>
<dbReference type="SUPFAM" id="SSF46689">
    <property type="entry name" value="Homeodomain-like"/>
    <property type="match status" value="2"/>
</dbReference>
<reference evidence="5 6" key="1">
    <citation type="submission" date="2021-03" db="EMBL/GenBank/DDBJ databases">
        <authorList>
            <person name="Gilmore M.S."/>
            <person name="Schwartzman J."/>
            <person name="Van Tyne D."/>
            <person name="Martin M."/>
            <person name="Earl A.M."/>
            <person name="Manson A.L."/>
            <person name="Straub T."/>
            <person name="Salamzade R."/>
            <person name="Saavedra J."/>
            <person name="Lebreton F."/>
            <person name="Prichula J."/>
            <person name="Schaufler K."/>
            <person name="Gaca A."/>
            <person name="Sgardioli B."/>
            <person name="Wagenaar J."/>
            <person name="Strong T."/>
        </authorList>
    </citation>
    <scope>NUCLEOTIDE SEQUENCE [LARGE SCALE GENOMIC DNA]</scope>
    <source>
        <strain evidence="5 6">665A</strain>
    </source>
</reference>
<evidence type="ECO:0000256" key="2">
    <source>
        <dbReference type="ARBA" id="ARBA00023125"/>
    </source>
</evidence>
<evidence type="ECO:0000256" key="3">
    <source>
        <dbReference type="ARBA" id="ARBA00023163"/>
    </source>
</evidence>
<dbReference type="Pfam" id="PF02311">
    <property type="entry name" value="AraC_binding"/>
    <property type="match status" value="1"/>
</dbReference>
<evidence type="ECO:0000313" key="6">
    <source>
        <dbReference type="Proteomes" id="UP000664357"/>
    </source>
</evidence>
<dbReference type="InterPro" id="IPR018062">
    <property type="entry name" value="HTH_AraC-typ_CS"/>
</dbReference>
<dbReference type="Gene3D" id="2.60.120.10">
    <property type="entry name" value="Jelly Rolls"/>
    <property type="match status" value="1"/>
</dbReference>
<dbReference type="RefSeq" id="WP_207703179.1">
    <property type="nucleotide sequence ID" value="NZ_JAFREL020000008.1"/>
</dbReference>
<dbReference type="PROSITE" id="PS00041">
    <property type="entry name" value="HTH_ARAC_FAMILY_1"/>
    <property type="match status" value="1"/>
</dbReference>
<dbReference type="SUPFAM" id="SSF51215">
    <property type="entry name" value="Regulatory protein AraC"/>
    <property type="match status" value="1"/>
</dbReference>
<dbReference type="PRINTS" id="PR00032">
    <property type="entry name" value="HTHARAC"/>
</dbReference>
<gene>
    <name evidence="5" type="ORF">JZO67_005221</name>
</gene>
<dbReference type="InterPro" id="IPR018060">
    <property type="entry name" value="HTH_AraC"/>
</dbReference>
<organism evidence="5 6">
    <name type="scientific">Candidatus Enterococcus ferrettii</name>
    <dbReference type="NCBI Taxonomy" id="2815324"/>
    <lineage>
        <taxon>Bacteria</taxon>
        <taxon>Bacillati</taxon>
        <taxon>Bacillota</taxon>
        <taxon>Bacilli</taxon>
        <taxon>Lactobacillales</taxon>
        <taxon>Enterococcaceae</taxon>
        <taxon>Enterococcus</taxon>
    </lineage>
</organism>
<protein>
    <recommendedName>
        <fullName evidence="4">HTH araC/xylS-type domain-containing protein</fullName>
    </recommendedName>
</protein>
<dbReference type="EMBL" id="JAFREL020000008">
    <property type="protein sequence ID" value="MEO1773237.1"/>
    <property type="molecule type" value="Genomic_DNA"/>
</dbReference>
<dbReference type="InterPro" id="IPR037923">
    <property type="entry name" value="HTH-like"/>
</dbReference>
<accession>A0ABV0EX44</accession>
<dbReference type="InterPro" id="IPR009057">
    <property type="entry name" value="Homeodomain-like_sf"/>
</dbReference>
<dbReference type="Gene3D" id="1.10.10.60">
    <property type="entry name" value="Homeodomain-like"/>
    <property type="match status" value="2"/>
</dbReference>
<keyword evidence="6" id="KW-1185">Reference proteome</keyword>